<keyword evidence="3" id="KW-1185">Reference proteome</keyword>
<dbReference type="SUPFAM" id="SSF52096">
    <property type="entry name" value="ClpP/crotonase"/>
    <property type="match status" value="1"/>
</dbReference>
<evidence type="ECO:0000256" key="1">
    <source>
        <dbReference type="ARBA" id="ARBA00005254"/>
    </source>
</evidence>
<dbReference type="RefSeq" id="WP_190420794.1">
    <property type="nucleotide sequence ID" value="NZ_JAAOCA010000013.1"/>
</dbReference>
<dbReference type="PANTHER" id="PTHR43802">
    <property type="entry name" value="ENOYL-COA HYDRATASE"/>
    <property type="match status" value="1"/>
</dbReference>
<comment type="caution">
    <text evidence="2">The sequence shown here is derived from an EMBL/GenBank/DDBJ whole genome shotgun (WGS) entry which is preliminary data.</text>
</comment>
<dbReference type="PANTHER" id="PTHR43802:SF1">
    <property type="entry name" value="IP11341P-RELATED"/>
    <property type="match status" value="1"/>
</dbReference>
<gene>
    <name evidence="2" type="ORF">HAQ05_12020</name>
</gene>
<evidence type="ECO:0000313" key="3">
    <source>
        <dbReference type="Proteomes" id="UP000805841"/>
    </source>
</evidence>
<comment type="similarity">
    <text evidence="1">Belongs to the enoyl-CoA hydratase/isomerase family.</text>
</comment>
<dbReference type="InterPro" id="IPR029045">
    <property type="entry name" value="ClpP/crotonase-like_dom_sf"/>
</dbReference>
<proteinExistence type="inferred from homology"/>
<accession>A0ABR7Z1R8</accession>
<dbReference type="Proteomes" id="UP000805841">
    <property type="component" value="Unassembled WGS sequence"/>
</dbReference>
<dbReference type="InterPro" id="IPR001753">
    <property type="entry name" value="Enoyl-CoA_hydra/iso"/>
</dbReference>
<name>A0ABR7Z1R8_9PSED</name>
<protein>
    <submittedName>
        <fullName evidence="2">Enoyl-CoA hydratase/isomerase family protein</fullName>
    </submittedName>
</protein>
<sequence length="267" mass="28497">MNEGLVLGQQQCALLTVDGAVATITLNRPGAYNSIDIDMAQRLSSLALQVEQMPGVHVLIIRGAGKAFCAGGDINFFIEHAANLRPPITELLTQLNTFLVTLKRMPALVITSVQGVAAGAGFSMAFMGDYCIAATSARFRPAYAALGVSPDAGGSYALVQGLGARRALAVLLQEEINCQHALALGLVSQEAEDAQIEHDTLALAHRLAQLNPQALASTKKLAWHVAGAAMAQQLDAELEEMLKCMATTRFQDNIRRFARARDNTKGR</sequence>
<dbReference type="Pfam" id="PF00378">
    <property type="entry name" value="ECH_1"/>
    <property type="match status" value="1"/>
</dbReference>
<dbReference type="EMBL" id="JAAOCA010000013">
    <property type="protein sequence ID" value="MBD1599428.1"/>
    <property type="molecule type" value="Genomic_DNA"/>
</dbReference>
<reference evidence="2 3" key="1">
    <citation type="journal article" date="2020" name="Insects">
        <title>Bacteria Belonging to Pseudomonas typographi sp. nov. from the Bark Beetle Ips typographus Have Genomic Potential to Aid in the Host Ecology.</title>
        <authorList>
            <person name="Peral-Aranega E."/>
            <person name="Saati-Santamaria Z."/>
            <person name="Kolarik M."/>
            <person name="Rivas R."/>
            <person name="Garcia-Fraile P."/>
        </authorList>
    </citation>
    <scope>NUCLEOTIDE SEQUENCE [LARGE SCALE GENOMIC DNA]</scope>
    <source>
        <strain evidence="2 3">CA3A</strain>
    </source>
</reference>
<dbReference type="CDD" id="cd06558">
    <property type="entry name" value="crotonase-like"/>
    <property type="match status" value="1"/>
</dbReference>
<organism evidence="2 3">
    <name type="scientific">Pseudomonas typographi</name>
    <dbReference type="NCBI Taxonomy" id="2715964"/>
    <lineage>
        <taxon>Bacteria</taxon>
        <taxon>Pseudomonadati</taxon>
        <taxon>Pseudomonadota</taxon>
        <taxon>Gammaproteobacteria</taxon>
        <taxon>Pseudomonadales</taxon>
        <taxon>Pseudomonadaceae</taxon>
        <taxon>Pseudomonas</taxon>
    </lineage>
</organism>
<evidence type="ECO:0000313" key="2">
    <source>
        <dbReference type="EMBL" id="MBD1599428.1"/>
    </source>
</evidence>
<dbReference type="Gene3D" id="3.90.226.10">
    <property type="entry name" value="2-enoyl-CoA Hydratase, Chain A, domain 1"/>
    <property type="match status" value="1"/>
</dbReference>